<keyword evidence="2" id="KW-1133">Transmembrane helix</keyword>
<sequence>MSDNASDDYNPGPSPTSRSGKPVSLRTLRRATRWETLALLVVLLIVVFAFA</sequence>
<feature type="transmembrane region" description="Helical" evidence="2">
    <location>
        <begin position="34"/>
        <end position="50"/>
    </location>
</feature>
<accession>A0ABV3IQ08</accession>
<keyword evidence="4" id="KW-1185">Reference proteome</keyword>
<evidence type="ECO:0000256" key="1">
    <source>
        <dbReference type="SAM" id="MobiDB-lite"/>
    </source>
</evidence>
<comment type="caution">
    <text evidence="3">The sequence shown here is derived from an EMBL/GenBank/DDBJ whole genome shotgun (WGS) entry which is preliminary data.</text>
</comment>
<proteinExistence type="predicted"/>
<reference evidence="3 4" key="1">
    <citation type="submission" date="2024-06" db="EMBL/GenBank/DDBJ databases">
        <title>The Natural Products Discovery Center: Release of the First 8490 Sequenced Strains for Exploring Actinobacteria Biosynthetic Diversity.</title>
        <authorList>
            <person name="Kalkreuter E."/>
            <person name="Kautsar S.A."/>
            <person name="Yang D."/>
            <person name="Bader C.D."/>
            <person name="Teijaro C.N."/>
            <person name="Fluegel L."/>
            <person name="Davis C.M."/>
            <person name="Simpson J.R."/>
            <person name="Lauterbach L."/>
            <person name="Steele A.D."/>
            <person name="Gui C."/>
            <person name="Meng S."/>
            <person name="Li G."/>
            <person name="Viehrig K."/>
            <person name="Ye F."/>
            <person name="Su P."/>
            <person name="Kiefer A.F."/>
            <person name="Nichols A."/>
            <person name="Cepeda A.J."/>
            <person name="Yan W."/>
            <person name="Fan B."/>
            <person name="Jiang Y."/>
            <person name="Adhikari A."/>
            <person name="Zheng C.-J."/>
            <person name="Schuster L."/>
            <person name="Cowan T.M."/>
            <person name="Smanski M.J."/>
            <person name="Chevrette M.G."/>
            <person name="De Carvalho L.P.S."/>
            <person name="Shen B."/>
        </authorList>
    </citation>
    <scope>NUCLEOTIDE SEQUENCE [LARGE SCALE GENOMIC DNA]</scope>
    <source>
        <strain evidence="3 4">NPDC053791</strain>
    </source>
</reference>
<dbReference type="EMBL" id="JBFASG010000004">
    <property type="protein sequence ID" value="MEV4922518.1"/>
    <property type="molecule type" value="Genomic_DNA"/>
</dbReference>
<dbReference type="RefSeq" id="WP_359105896.1">
    <property type="nucleotide sequence ID" value="NZ_JBEZGT010000039.1"/>
</dbReference>
<evidence type="ECO:0000313" key="4">
    <source>
        <dbReference type="Proteomes" id="UP001552479"/>
    </source>
</evidence>
<keyword evidence="2" id="KW-0812">Transmembrane</keyword>
<organism evidence="3 4">
    <name type="scientific">Streptomyces roseoverticillatus</name>
    <dbReference type="NCBI Taxonomy" id="66429"/>
    <lineage>
        <taxon>Bacteria</taxon>
        <taxon>Bacillati</taxon>
        <taxon>Actinomycetota</taxon>
        <taxon>Actinomycetes</taxon>
        <taxon>Kitasatosporales</taxon>
        <taxon>Streptomycetaceae</taxon>
        <taxon>Streptomyces</taxon>
    </lineage>
</organism>
<evidence type="ECO:0008006" key="5">
    <source>
        <dbReference type="Google" id="ProtNLM"/>
    </source>
</evidence>
<keyword evidence="2" id="KW-0472">Membrane</keyword>
<gene>
    <name evidence="3" type="ORF">AB0L03_06630</name>
</gene>
<evidence type="ECO:0000256" key="2">
    <source>
        <dbReference type="SAM" id="Phobius"/>
    </source>
</evidence>
<protein>
    <recommendedName>
        <fullName evidence="5">ABC transporter permease</fullName>
    </recommendedName>
</protein>
<name>A0ABV3IQ08_9ACTN</name>
<evidence type="ECO:0000313" key="3">
    <source>
        <dbReference type="EMBL" id="MEV4922518.1"/>
    </source>
</evidence>
<dbReference type="Proteomes" id="UP001552479">
    <property type="component" value="Unassembled WGS sequence"/>
</dbReference>
<feature type="region of interest" description="Disordered" evidence="1">
    <location>
        <begin position="1"/>
        <end position="24"/>
    </location>
</feature>